<protein>
    <recommendedName>
        <fullName evidence="3">17 kDa surface antigen</fullName>
    </recommendedName>
</protein>
<comment type="caution">
    <text evidence="7">The sequence shown here is derived from an EMBL/GenBank/DDBJ whole genome shotgun (WGS) entry which is preliminary data.</text>
</comment>
<evidence type="ECO:0000256" key="1">
    <source>
        <dbReference type="ARBA" id="ARBA00004459"/>
    </source>
</evidence>
<organism evidence="7 8">
    <name type="scientific">Novosphingobium jiangmenense</name>
    <dbReference type="NCBI Taxonomy" id="2791981"/>
    <lineage>
        <taxon>Bacteria</taxon>
        <taxon>Pseudomonadati</taxon>
        <taxon>Pseudomonadota</taxon>
        <taxon>Alphaproteobacteria</taxon>
        <taxon>Sphingomonadales</taxon>
        <taxon>Sphingomonadaceae</taxon>
        <taxon>Novosphingobium</taxon>
    </lineage>
</organism>
<feature type="domain" description="Glycine zipper 2TM" evidence="6">
    <location>
        <begin position="26"/>
        <end position="66"/>
    </location>
</feature>
<dbReference type="Pfam" id="PF05433">
    <property type="entry name" value="Rick_17kDa_Anti"/>
    <property type="match status" value="1"/>
</dbReference>
<reference evidence="7 8" key="1">
    <citation type="submission" date="2020-11" db="EMBL/GenBank/DDBJ databases">
        <title>The genome sequence of Novosphingobium sp. 1Y9A.</title>
        <authorList>
            <person name="Liu Y."/>
        </authorList>
    </citation>
    <scope>NUCLEOTIDE SEQUENCE [LARGE SCALE GENOMIC DNA]</scope>
    <source>
        <strain evidence="7 8">1Y9A</strain>
    </source>
</reference>
<comment type="similarity">
    <text evidence="2">Belongs to the rickettsiale 17 kDa surface antigen family.</text>
</comment>
<dbReference type="EMBL" id="JADQDC010000003">
    <property type="protein sequence ID" value="MBF9150463.1"/>
    <property type="molecule type" value="Genomic_DNA"/>
</dbReference>
<sequence length="155" mass="15770">MGVGGVSAPVSAQSKRCDAKTGKVVGAVVGGILGGLLGRSIDSKGDRTPGTLIGGLAGAFIGSKIGASLDKCEQQKVADATKSALEGSPTKQTSGTWVSETREGVSGTVTAEPAKMTSDGKQCRAVTRVNYVNGEEIHDTPTYCRVPPSTAWEMA</sequence>
<evidence type="ECO:0000256" key="2">
    <source>
        <dbReference type="ARBA" id="ARBA00008681"/>
    </source>
</evidence>
<evidence type="ECO:0000256" key="3">
    <source>
        <dbReference type="ARBA" id="ARBA00015281"/>
    </source>
</evidence>
<gene>
    <name evidence="7" type="ORF">I2488_05570</name>
</gene>
<dbReference type="InterPro" id="IPR008816">
    <property type="entry name" value="Gly_zipper_2TM_dom"/>
</dbReference>
<evidence type="ECO:0000256" key="5">
    <source>
        <dbReference type="SAM" id="MobiDB-lite"/>
    </source>
</evidence>
<evidence type="ECO:0000313" key="8">
    <source>
        <dbReference type="Proteomes" id="UP000600799"/>
    </source>
</evidence>
<accession>A0ABS0HE94</accession>
<evidence type="ECO:0000256" key="4">
    <source>
        <dbReference type="ARBA" id="ARBA00023288"/>
    </source>
</evidence>
<feature type="region of interest" description="Disordered" evidence="5">
    <location>
        <begin position="80"/>
        <end position="105"/>
    </location>
</feature>
<dbReference type="Proteomes" id="UP000600799">
    <property type="component" value="Unassembled WGS sequence"/>
</dbReference>
<feature type="compositionally biased region" description="Polar residues" evidence="5">
    <location>
        <begin position="89"/>
        <end position="99"/>
    </location>
</feature>
<keyword evidence="4" id="KW-0449">Lipoprotein</keyword>
<comment type="subcellular location">
    <subcellularLocation>
        <location evidence="1">Cell outer membrane</location>
        <topology evidence="1">Lipid-anchor</topology>
    </subcellularLocation>
</comment>
<keyword evidence="8" id="KW-1185">Reference proteome</keyword>
<evidence type="ECO:0000259" key="6">
    <source>
        <dbReference type="Pfam" id="PF05433"/>
    </source>
</evidence>
<name>A0ABS0HE94_9SPHN</name>
<dbReference type="RefSeq" id="WP_196274818.1">
    <property type="nucleotide sequence ID" value="NZ_JADQDC010000003.1"/>
</dbReference>
<proteinExistence type="inferred from homology"/>
<evidence type="ECO:0000313" key="7">
    <source>
        <dbReference type="EMBL" id="MBF9150463.1"/>
    </source>
</evidence>